<keyword evidence="3" id="KW-0645">Protease</keyword>
<proteinExistence type="predicted"/>
<feature type="domain" description="CAAX prenyl protease 2/Lysostaphin resistance protein A-like" evidence="2">
    <location>
        <begin position="145"/>
        <end position="237"/>
    </location>
</feature>
<keyword evidence="1" id="KW-1133">Transmembrane helix</keyword>
<name>A0ABY9HE94_9ACTN</name>
<reference evidence="3 4" key="1">
    <citation type="submission" date="2023-03" db="EMBL/GenBank/DDBJ databases">
        <title>Isolation and description of six Streptomyces strains from soil environments, able to metabolize different microbial glucans.</title>
        <authorList>
            <person name="Widen T."/>
            <person name="Larsbrink J."/>
        </authorList>
    </citation>
    <scope>NUCLEOTIDE SEQUENCE [LARGE SCALE GENOMIC DNA]</scope>
    <source>
        <strain evidence="3 4">Mut1</strain>
    </source>
</reference>
<dbReference type="EMBL" id="CP120997">
    <property type="protein sequence ID" value="WLQ32822.1"/>
    <property type="molecule type" value="Genomic_DNA"/>
</dbReference>
<keyword evidence="3" id="KW-0378">Hydrolase</keyword>
<evidence type="ECO:0000313" key="4">
    <source>
        <dbReference type="Proteomes" id="UP001239522"/>
    </source>
</evidence>
<feature type="transmembrane region" description="Helical" evidence="1">
    <location>
        <begin position="72"/>
        <end position="92"/>
    </location>
</feature>
<evidence type="ECO:0000313" key="3">
    <source>
        <dbReference type="EMBL" id="WLQ32822.1"/>
    </source>
</evidence>
<keyword evidence="1" id="KW-0472">Membrane</keyword>
<keyword evidence="1" id="KW-0812">Transmembrane</keyword>
<dbReference type="EC" id="3.4.-.-" evidence="3"/>
<dbReference type="GO" id="GO:0006508">
    <property type="term" value="P:proteolysis"/>
    <property type="evidence" value="ECO:0007669"/>
    <property type="project" value="UniProtKB-KW"/>
</dbReference>
<gene>
    <name evidence="3" type="ORF">P8A18_04870</name>
</gene>
<accession>A0ABY9HE94</accession>
<evidence type="ECO:0000259" key="2">
    <source>
        <dbReference type="Pfam" id="PF02517"/>
    </source>
</evidence>
<dbReference type="RefSeq" id="WP_306052024.1">
    <property type="nucleotide sequence ID" value="NZ_CP120997.1"/>
</dbReference>
<organism evidence="3 4">
    <name type="scientific">Streptomyces castrisilvae</name>
    <dbReference type="NCBI Taxonomy" id="3033811"/>
    <lineage>
        <taxon>Bacteria</taxon>
        <taxon>Bacillati</taxon>
        <taxon>Actinomycetota</taxon>
        <taxon>Actinomycetes</taxon>
        <taxon>Kitasatosporales</taxon>
        <taxon>Streptomycetaceae</taxon>
        <taxon>Streptomyces</taxon>
    </lineage>
</organism>
<dbReference type="Pfam" id="PF02517">
    <property type="entry name" value="Rce1-like"/>
    <property type="match status" value="1"/>
</dbReference>
<dbReference type="InterPro" id="IPR003675">
    <property type="entry name" value="Rce1/LyrA-like_dom"/>
</dbReference>
<keyword evidence="4" id="KW-1185">Reference proteome</keyword>
<dbReference type="GO" id="GO:0008233">
    <property type="term" value="F:peptidase activity"/>
    <property type="evidence" value="ECO:0007669"/>
    <property type="project" value="UniProtKB-KW"/>
</dbReference>
<protein>
    <submittedName>
        <fullName evidence="3">CPBP family glutamic-type intramembrane protease</fullName>
        <ecNumber evidence="3">3.4.-.-</ecNumber>
    </submittedName>
</protein>
<evidence type="ECO:0000256" key="1">
    <source>
        <dbReference type="SAM" id="Phobius"/>
    </source>
</evidence>
<feature type="transmembrane region" description="Helical" evidence="1">
    <location>
        <begin position="104"/>
        <end position="125"/>
    </location>
</feature>
<dbReference type="Proteomes" id="UP001239522">
    <property type="component" value="Chromosome"/>
</dbReference>
<feature type="transmembrane region" description="Helical" evidence="1">
    <location>
        <begin position="41"/>
        <end position="60"/>
    </location>
</feature>
<sequence length="254" mass="26132">MTQAGPDPTFDWKAWKLDGGRTAAAACVLAYATALWGQGGSLRWAGVAVGIETVLVGLPWRVPRRRRSGPSFWAETSAGMVVPVGAAVLAVVSGPSWFGDSPAWWWYPLGSAAGIALVLLGGMNLRALVSGDLAFLYGPTPRPQALARVTTSLLSPTGEEVVFRGTYLAAPAVAAGPLGLLAAAAFVARHHIAPGANRRGSARATVTEVSAAAVLLGLTVASGSILPALVAHVVNNAPSIVFELQREHDEGGTP</sequence>